<feature type="binding site" evidence="5">
    <location>
        <begin position="409"/>
        <end position="416"/>
    </location>
    <ligand>
        <name>FAD</name>
        <dbReference type="ChEBI" id="CHEBI:57692"/>
    </ligand>
</feature>
<proteinExistence type="inferred from homology"/>
<keyword evidence="3 5" id="KW-0274">FAD</keyword>
<dbReference type="PANTHER" id="PTHR11455">
    <property type="entry name" value="CRYPTOCHROME"/>
    <property type="match status" value="1"/>
</dbReference>
<dbReference type="PROSITE" id="PS51645">
    <property type="entry name" value="PHR_CRY_ALPHA_BETA"/>
    <property type="match status" value="1"/>
</dbReference>
<evidence type="ECO:0000313" key="10">
    <source>
        <dbReference type="EMBL" id="GFR49488.1"/>
    </source>
</evidence>
<evidence type="ECO:0000313" key="11">
    <source>
        <dbReference type="Proteomes" id="UP001054857"/>
    </source>
</evidence>
<comment type="function">
    <text evidence="7">May have a photoreceptor function.</text>
</comment>
<dbReference type="Pfam" id="PF00875">
    <property type="entry name" value="DNA_photolyase"/>
    <property type="match status" value="1"/>
</dbReference>
<dbReference type="Gene3D" id="1.10.579.10">
    <property type="entry name" value="DNA Cyclobutane Dipyrimidine Photolyase, subunit A, domain 3"/>
    <property type="match status" value="1"/>
</dbReference>
<dbReference type="GO" id="GO:0003677">
    <property type="term" value="F:DNA binding"/>
    <property type="evidence" value="ECO:0007669"/>
    <property type="project" value="TreeGrafter"/>
</dbReference>
<feature type="domain" description="Photolyase/cryptochrome alpha/beta" evidence="9">
    <location>
        <begin position="51"/>
        <end position="198"/>
    </location>
</feature>
<comment type="similarity">
    <text evidence="1 7">Belongs to the DNA photolyase class-1 family.</text>
</comment>
<dbReference type="GO" id="GO:0003904">
    <property type="term" value="F:deoxyribodipyrimidine photo-lyase activity"/>
    <property type="evidence" value="ECO:0007669"/>
    <property type="project" value="TreeGrafter"/>
</dbReference>
<keyword evidence="4 7" id="KW-0157">Chromophore</keyword>
<feature type="binding site" evidence="5">
    <location>
        <position position="356"/>
    </location>
    <ligand>
        <name>FAD</name>
        <dbReference type="ChEBI" id="CHEBI:57692"/>
    </ligand>
</feature>
<feature type="compositionally biased region" description="Low complexity" evidence="8">
    <location>
        <begin position="211"/>
        <end position="222"/>
    </location>
</feature>
<dbReference type="Gene3D" id="3.40.50.620">
    <property type="entry name" value="HUPs"/>
    <property type="match status" value="1"/>
</dbReference>
<feature type="region of interest" description="Disordered" evidence="8">
    <location>
        <begin position="580"/>
        <end position="649"/>
    </location>
</feature>
<reference evidence="10 11" key="1">
    <citation type="journal article" date="2021" name="Sci. Rep.">
        <title>Genome sequencing of the multicellular alga Astrephomene provides insights into convergent evolution of germ-soma differentiation.</title>
        <authorList>
            <person name="Yamashita S."/>
            <person name="Yamamoto K."/>
            <person name="Matsuzaki R."/>
            <person name="Suzuki S."/>
            <person name="Yamaguchi H."/>
            <person name="Hirooka S."/>
            <person name="Minakuchi Y."/>
            <person name="Miyagishima S."/>
            <person name="Kawachi M."/>
            <person name="Toyoda A."/>
            <person name="Nozaki H."/>
        </authorList>
    </citation>
    <scope>NUCLEOTIDE SEQUENCE [LARGE SCALE GENOMIC DNA]</scope>
    <source>
        <strain evidence="10 11">NIES-4017</strain>
    </source>
</reference>
<feature type="site" description="Electron transfer via tryptophanyl radical" evidence="6">
    <location>
        <position position="440"/>
    </location>
</feature>
<dbReference type="InterPro" id="IPR014729">
    <property type="entry name" value="Rossmann-like_a/b/a_fold"/>
</dbReference>
<dbReference type="Gene3D" id="1.25.40.80">
    <property type="match status" value="1"/>
</dbReference>
<evidence type="ECO:0000256" key="2">
    <source>
        <dbReference type="ARBA" id="ARBA00022630"/>
    </source>
</evidence>
<comment type="caution">
    <text evidence="10">The sequence shown here is derived from an EMBL/GenBank/DDBJ whole genome shotgun (WGS) entry which is preliminary data.</text>
</comment>
<dbReference type="PANTHER" id="PTHR11455:SF22">
    <property type="entry name" value="CRYPTOCHROME DASH"/>
    <property type="match status" value="1"/>
</dbReference>
<keyword evidence="2 5" id="KW-0285">Flavoprotein</keyword>
<dbReference type="InterPro" id="IPR006050">
    <property type="entry name" value="DNA_photolyase_N"/>
</dbReference>
<evidence type="ECO:0000256" key="4">
    <source>
        <dbReference type="ARBA" id="ARBA00022991"/>
    </source>
</evidence>
<dbReference type="SUPFAM" id="SSF48173">
    <property type="entry name" value="Cryptochrome/photolyase FAD-binding domain"/>
    <property type="match status" value="1"/>
</dbReference>
<sequence length="649" mass="70561">MAASSVHNMTNGINGNAGGFRPLSSSTSSSCITSSGTNGGNNGSSKTGGAQRIILWFRNDLRLHDNYMVYDAVQRVKRGEASEVLPVYCFDPRQYGATPWGSLKTGAHRAAFQLQCVEDLKSRLREVGSDLLVAVGAPEEVMPGLLSSSPPGGSPAPLLVFTSEEVTSEECRTDVRVARAIKRVGGGGRLLRFWNHTLYHIDDITLPPSEQQQQQRQQRQQGSSGGGGGGGGKGAAAAAAGGSRGLFAAGMQDMPDVFTPFREKLEKHAAVRRDLPSPRRGELPLPPAEALSEAARTALAAPLPGWDELPYNPPGIRPPSPPAKHPHAVLDFRGGETAALARLHYYLWDSDCVSRYFDTRNGLLGGDFSTKLAPWLAAGCISPRRVYHEIKKYESQRGANKSTYWVIFELLWRDFFRFFALKHGNRIFLAGGPTGRSLPWNPDPELWRRWRDGRTGLPLVDACMRELAATGFMSNRGRQNVASFLVLDLGIDWRRGADWFESCLLDYDVTSNWGNWVAAAGLTGGRINHFNITKQAKDYDPHGDYVRTWCPELRRVPEHKIHEPWTLTPQEQQAAGCRIGQDYPRPIPLEQYGRPHQHGGAAGSSGYGGGGGRMGSSGRPQSARGGGGGGGGSGNGGGRGRKSEFERYT</sequence>
<dbReference type="PRINTS" id="PR00147">
    <property type="entry name" value="DNAPHOTLYASE"/>
</dbReference>
<dbReference type="EMBL" id="BMAR01000030">
    <property type="protein sequence ID" value="GFR49488.1"/>
    <property type="molecule type" value="Genomic_DNA"/>
</dbReference>
<feature type="compositionally biased region" description="Gly residues" evidence="8">
    <location>
        <begin position="600"/>
        <end position="615"/>
    </location>
</feature>
<gene>
    <name evidence="10" type="ORF">Agub_g11427</name>
</gene>
<dbReference type="InterPro" id="IPR018394">
    <property type="entry name" value="DNA_photolyase_1_CS_C"/>
</dbReference>
<dbReference type="PROSITE" id="PS00394">
    <property type="entry name" value="DNA_PHOTOLYASES_1_1"/>
    <property type="match status" value="1"/>
</dbReference>
<name>A0AAD3HQK6_9CHLO</name>
<comment type="cofactor">
    <cofactor evidence="5 7">
        <name>FAD</name>
        <dbReference type="ChEBI" id="CHEBI:57692"/>
    </cofactor>
    <text evidence="5 7">Binds 1 FAD per subunit.</text>
</comment>
<dbReference type="GO" id="GO:0000719">
    <property type="term" value="P:photoreactive repair"/>
    <property type="evidence" value="ECO:0007669"/>
    <property type="project" value="TreeGrafter"/>
</dbReference>
<evidence type="ECO:0000256" key="1">
    <source>
        <dbReference type="ARBA" id="ARBA00005862"/>
    </source>
</evidence>
<comment type="cofactor">
    <cofactor evidence="7">
        <name>(6R)-5,10-methylene-5,6,7,8-tetrahydrofolate</name>
        <dbReference type="ChEBI" id="CHEBI:15636"/>
    </cofactor>
    <text evidence="7">Binds 1 5,10-methenyltetrahydrofolate (MTHF) per subunit.</text>
</comment>
<evidence type="ECO:0000256" key="8">
    <source>
        <dbReference type="SAM" id="MobiDB-lite"/>
    </source>
</evidence>
<protein>
    <recommendedName>
        <fullName evidence="7">Cryptochrome DASH</fullName>
    </recommendedName>
</protein>
<organism evidence="10 11">
    <name type="scientific">Astrephomene gubernaculifera</name>
    <dbReference type="NCBI Taxonomy" id="47775"/>
    <lineage>
        <taxon>Eukaryota</taxon>
        <taxon>Viridiplantae</taxon>
        <taxon>Chlorophyta</taxon>
        <taxon>core chlorophytes</taxon>
        <taxon>Chlorophyceae</taxon>
        <taxon>CS clade</taxon>
        <taxon>Chlamydomonadales</taxon>
        <taxon>Astrephomenaceae</taxon>
        <taxon>Astrephomene</taxon>
    </lineage>
</organism>
<keyword evidence="11" id="KW-1185">Reference proteome</keyword>
<evidence type="ECO:0000256" key="3">
    <source>
        <dbReference type="ARBA" id="ARBA00022827"/>
    </source>
</evidence>
<accession>A0AAD3HQK6</accession>
<dbReference type="InterPro" id="IPR002081">
    <property type="entry name" value="Cryptochrome/DNA_photolyase_1"/>
</dbReference>
<evidence type="ECO:0000259" key="9">
    <source>
        <dbReference type="PROSITE" id="PS51645"/>
    </source>
</evidence>
<feature type="region of interest" description="Disordered" evidence="8">
    <location>
        <begin position="209"/>
        <end position="238"/>
    </location>
</feature>
<dbReference type="AlphaFoldDB" id="A0AAD3HQK6"/>
<dbReference type="NCBIfam" id="TIGR02765">
    <property type="entry name" value="crypto_DASH"/>
    <property type="match status" value="1"/>
</dbReference>
<feature type="binding site" evidence="5">
    <location>
        <begin position="506"/>
        <end position="508"/>
    </location>
    <ligand>
        <name>FAD</name>
        <dbReference type="ChEBI" id="CHEBI:57692"/>
    </ligand>
</feature>
<feature type="compositionally biased region" description="Gly residues" evidence="8">
    <location>
        <begin position="624"/>
        <end position="638"/>
    </location>
</feature>
<dbReference type="SUPFAM" id="SSF52425">
    <property type="entry name" value="Cryptochrome/photolyase, N-terminal domain"/>
    <property type="match status" value="1"/>
</dbReference>
<dbReference type="GO" id="GO:0071949">
    <property type="term" value="F:FAD binding"/>
    <property type="evidence" value="ECO:0007669"/>
    <property type="project" value="TreeGrafter"/>
</dbReference>
<evidence type="ECO:0000256" key="5">
    <source>
        <dbReference type="PIRSR" id="PIRSR602081-1"/>
    </source>
</evidence>
<evidence type="ECO:0000256" key="7">
    <source>
        <dbReference type="RuleBase" id="RU367151"/>
    </source>
</evidence>
<dbReference type="InterPro" id="IPR036134">
    <property type="entry name" value="Crypto/Photolyase_FAD-like_sf"/>
</dbReference>
<dbReference type="Pfam" id="PF03441">
    <property type="entry name" value="FAD_binding_7"/>
    <property type="match status" value="1"/>
</dbReference>
<feature type="site" description="Electron transfer via tryptophanyl radical" evidence="6">
    <location>
        <position position="516"/>
    </location>
</feature>
<dbReference type="InterPro" id="IPR014133">
    <property type="entry name" value="Cry_DASH"/>
</dbReference>
<evidence type="ECO:0000256" key="6">
    <source>
        <dbReference type="PIRSR" id="PIRSR602081-2"/>
    </source>
</evidence>
<feature type="compositionally biased region" description="Gly residues" evidence="8">
    <location>
        <begin position="223"/>
        <end position="234"/>
    </location>
</feature>
<dbReference type="Proteomes" id="UP001054857">
    <property type="component" value="Unassembled WGS sequence"/>
</dbReference>
<feature type="site" description="Electron transfer via tryptophanyl radical" evidence="6">
    <location>
        <position position="493"/>
    </location>
</feature>
<dbReference type="InterPro" id="IPR005101">
    <property type="entry name" value="Cryptochr/Photolyase_FAD-bd"/>
</dbReference>
<dbReference type="InterPro" id="IPR036155">
    <property type="entry name" value="Crypto/Photolyase_N_sf"/>
</dbReference>